<dbReference type="OrthoDB" id="9804804at2"/>
<dbReference type="EMBL" id="CP040602">
    <property type="protein sequence ID" value="QCU89717.1"/>
    <property type="molecule type" value="Genomic_DNA"/>
</dbReference>
<protein>
    <submittedName>
        <fullName evidence="3">DUF2892 domain-containing protein</fullName>
    </submittedName>
</protein>
<keyword evidence="1" id="KW-0812">Transmembrane</keyword>
<accession>A0A4P9K633</accession>
<keyword evidence="1" id="KW-1133">Transmembrane helix</keyword>
<dbReference type="RefSeq" id="WP_138564352.1">
    <property type="nucleotide sequence ID" value="NZ_CP040602.1"/>
</dbReference>
<proteinExistence type="predicted"/>
<dbReference type="AlphaFoldDB" id="A0A4P9K633"/>
<name>A0A4P9K633_9GAMM</name>
<feature type="transmembrane region" description="Helical" evidence="1">
    <location>
        <begin position="33"/>
        <end position="53"/>
    </location>
</feature>
<evidence type="ECO:0000256" key="1">
    <source>
        <dbReference type="SAM" id="Phobius"/>
    </source>
</evidence>
<dbReference type="Proteomes" id="UP000304864">
    <property type="component" value="Chromosome"/>
</dbReference>
<feature type="transmembrane region" description="Helical" evidence="1">
    <location>
        <begin position="12"/>
        <end position="27"/>
    </location>
</feature>
<keyword evidence="1" id="KW-0472">Membrane</keyword>
<feature type="domain" description="Inner membrane protein YgaP-like transmembrane" evidence="2">
    <location>
        <begin position="1"/>
        <end position="60"/>
    </location>
</feature>
<keyword evidence="4" id="KW-1185">Reference proteome</keyword>
<dbReference type="InterPro" id="IPR021309">
    <property type="entry name" value="YgaP-like_TM"/>
</dbReference>
<evidence type="ECO:0000313" key="4">
    <source>
        <dbReference type="Proteomes" id="UP000304864"/>
    </source>
</evidence>
<evidence type="ECO:0000313" key="3">
    <source>
        <dbReference type="EMBL" id="QCU89717.1"/>
    </source>
</evidence>
<reference evidence="3 4" key="1">
    <citation type="submission" date="2019-05" db="EMBL/GenBank/DDBJ databases">
        <title>Thiomicrorhabdus sediminis sp. nov, a novel sulfur-oxidizing bacterium isolated from coastal sediment.</title>
        <authorList>
            <person name="Liu X."/>
        </authorList>
    </citation>
    <scope>NUCLEOTIDE SEQUENCE [LARGE SCALE GENOMIC DNA]</scope>
    <source>
        <strain evidence="3 4">G1</strain>
    </source>
</reference>
<dbReference type="KEGG" id="thig:FE785_03210"/>
<organism evidence="3 4">
    <name type="scientific">Thiomicrorhabdus sediminis</name>
    <dbReference type="NCBI Taxonomy" id="2580412"/>
    <lineage>
        <taxon>Bacteria</taxon>
        <taxon>Pseudomonadati</taxon>
        <taxon>Pseudomonadota</taxon>
        <taxon>Gammaproteobacteria</taxon>
        <taxon>Thiotrichales</taxon>
        <taxon>Piscirickettsiaceae</taxon>
        <taxon>Thiomicrorhabdus</taxon>
    </lineage>
</organism>
<gene>
    <name evidence="3" type="ORF">FE785_03210</name>
</gene>
<evidence type="ECO:0000259" key="2">
    <source>
        <dbReference type="Pfam" id="PF11127"/>
    </source>
</evidence>
<dbReference type="Pfam" id="PF11127">
    <property type="entry name" value="YgaP-like_TM"/>
    <property type="match status" value="1"/>
</dbReference>
<sequence>MQCNVGSVDRNLRIFVGAVIIAVGVYMQSWWGLIGLVPIVTAIANFCPAYTIFGLSTCKKETDETEQGQS</sequence>